<sequence>MSSWKRASKSNRKVHREGHQPVARQHLGLLEKQKDYRKCAIDAQHKERTLKLSDDVHRDREATDKHTPDQLALMQTQDLKYVRMKLTVERRNLGLKSRQIYVF</sequence>
<dbReference type="GO" id="GO:0006364">
    <property type="term" value="P:rRNA processing"/>
    <property type="evidence" value="ECO:0007669"/>
    <property type="project" value="UniProtKB-KW"/>
</dbReference>
<dbReference type="GO" id="GO:0032040">
    <property type="term" value="C:small-subunit processome"/>
    <property type="evidence" value="ECO:0007669"/>
    <property type="project" value="InterPro"/>
</dbReference>
<dbReference type="InterPro" id="IPR007144">
    <property type="entry name" value="SSU_processome_Utp11"/>
</dbReference>
<reference evidence="7 8" key="1">
    <citation type="journal article" date="2007" name="Nature">
        <title>Evolution of genes and genomes on the Drosophila phylogeny.</title>
        <authorList>
            <consortium name="Drosophila 12 Genomes Consortium"/>
            <person name="Clark A.G."/>
            <person name="Eisen M.B."/>
            <person name="Smith D.R."/>
            <person name="Bergman C.M."/>
            <person name="Oliver B."/>
            <person name="Markow T.A."/>
            <person name="Kaufman T.C."/>
            <person name="Kellis M."/>
            <person name="Gelbart W."/>
            <person name="Iyer V.N."/>
            <person name="Pollard D.A."/>
            <person name="Sackton T.B."/>
            <person name="Larracuente A.M."/>
            <person name="Singh N.D."/>
            <person name="Abad J.P."/>
            <person name="Abt D.N."/>
            <person name="Adryan B."/>
            <person name="Aguade M."/>
            <person name="Akashi H."/>
            <person name="Anderson W.W."/>
            <person name="Aquadro C.F."/>
            <person name="Ardell D.H."/>
            <person name="Arguello R."/>
            <person name="Artieri C.G."/>
            <person name="Barbash D.A."/>
            <person name="Barker D."/>
            <person name="Barsanti P."/>
            <person name="Batterham P."/>
            <person name="Batzoglou S."/>
            <person name="Begun D."/>
            <person name="Bhutkar A."/>
            <person name="Blanco E."/>
            <person name="Bosak S.A."/>
            <person name="Bradley R.K."/>
            <person name="Brand A.D."/>
            <person name="Brent M.R."/>
            <person name="Brooks A.N."/>
            <person name="Brown R.H."/>
            <person name="Butlin R.K."/>
            <person name="Caggese C."/>
            <person name="Calvi B.R."/>
            <person name="Bernardo de Carvalho A."/>
            <person name="Caspi A."/>
            <person name="Castrezana S."/>
            <person name="Celniker S.E."/>
            <person name="Chang J.L."/>
            <person name="Chapple C."/>
            <person name="Chatterji S."/>
            <person name="Chinwalla A."/>
            <person name="Civetta A."/>
            <person name="Clifton S.W."/>
            <person name="Comeron J.M."/>
            <person name="Costello J.C."/>
            <person name="Coyne J.A."/>
            <person name="Daub J."/>
            <person name="David R.G."/>
            <person name="Delcher A.L."/>
            <person name="Delehaunty K."/>
            <person name="Do C.B."/>
            <person name="Ebling H."/>
            <person name="Edwards K."/>
            <person name="Eickbush T."/>
            <person name="Evans J.D."/>
            <person name="Filipski A."/>
            <person name="Findeiss S."/>
            <person name="Freyhult E."/>
            <person name="Fulton L."/>
            <person name="Fulton R."/>
            <person name="Garcia A.C."/>
            <person name="Gardiner A."/>
            <person name="Garfield D.A."/>
            <person name="Garvin B.E."/>
            <person name="Gibson G."/>
            <person name="Gilbert D."/>
            <person name="Gnerre S."/>
            <person name="Godfrey J."/>
            <person name="Good R."/>
            <person name="Gotea V."/>
            <person name="Gravely B."/>
            <person name="Greenberg A.J."/>
            <person name="Griffiths-Jones S."/>
            <person name="Gross S."/>
            <person name="Guigo R."/>
            <person name="Gustafson E.A."/>
            <person name="Haerty W."/>
            <person name="Hahn M.W."/>
            <person name="Halligan D.L."/>
            <person name="Halpern A.L."/>
            <person name="Halter G.M."/>
            <person name="Han M.V."/>
            <person name="Heger A."/>
            <person name="Hillier L."/>
            <person name="Hinrichs A.S."/>
            <person name="Holmes I."/>
            <person name="Hoskins R.A."/>
            <person name="Hubisz M.J."/>
            <person name="Hultmark D."/>
            <person name="Huntley M.A."/>
            <person name="Jaffe D.B."/>
            <person name="Jagadeeshan S."/>
            <person name="Jeck W.R."/>
            <person name="Johnson J."/>
            <person name="Jones C.D."/>
            <person name="Jordan W.C."/>
            <person name="Karpen G.H."/>
            <person name="Kataoka E."/>
            <person name="Keightley P.D."/>
            <person name="Kheradpour P."/>
            <person name="Kirkness E.F."/>
            <person name="Koerich L.B."/>
            <person name="Kristiansen K."/>
            <person name="Kudrna D."/>
            <person name="Kulathinal R.J."/>
            <person name="Kumar S."/>
            <person name="Kwok R."/>
            <person name="Lander E."/>
            <person name="Langley C.H."/>
            <person name="Lapoint R."/>
            <person name="Lazzaro B.P."/>
            <person name="Lee S.J."/>
            <person name="Levesque L."/>
            <person name="Li R."/>
            <person name="Lin C.F."/>
            <person name="Lin M.F."/>
            <person name="Lindblad-Toh K."/>
            <person name="Llopart A."/>
            <person name="Long M."/>
            <person name="Low L."/>
            <person name="Lozovsky E."/>
            <person name="Lu J."/>
            <person name="Luo M."/>
            <person name="Machado C.A."/>
            <person name="Makalowski W."/>
            <person name="Marzo M."/>
            <person name="Matsuda M."/>
            <person name="Matzkin L."/>
            <person name="McAllister B."/>
            <person name="McBride C.S."/>
            <person name="McKernan B."/>
            <person name="McKernan K."/>
            <person name="Mendez-Lago M."/>
            <person name="Minx P."/>
            <person name="Mollenhauer M.U."/>
            <person name="Montooth K."/>
            <person name="Mount S.M."/>
            <person name="Mu X."/>
            <person name="Myers E."/>
            <person name="Negre B."/>
            <person name="Newfeld S."/>
            <person name="Nielsen R."/>
            <person name="Noor M.A."/>
            <person name="O'Grady P."/>
            <person name="Pachter L."/>
            <person name="Papaceit M."/>
            <person name="Parisi M.J."/>
            <person name="Parisi M."/>
            <person name="Parts L."/>
            <person name="Pedersen J.S."/>
            <person name="Pesole G."/>
            <person name="Phillippy A.M."/>
            <person name="Ponting C.P."/>
            <person name="Pop M."/>
            <person name="Porcelli D."/>
            <person name="Powell J.R."/>
            <person name="Prohaska S."/>
            <person name="Pruitt K."/>
            <person name="Puig M."/>
            <person name="Quesneville H."/>
            <person name="Ram K.R."/>
            <person name="Rand D."/>
            <person name="Rasmussen M.D."/>
            <person name="Reed L.K."/>
            <person name="Reenan R."/>
            <person name="Reily A."/>
            <person name="Remington K.A."/>
            <person name="Rieger T.T."/>
            <person name="Ritchie M.G."/>
            <person name="Robin C."/>
            <person name="Rogers Y.H."/>
            <person name="Rohde C."/>
            <person name="Rozas J."/>
            <person name="Rubenfield M.J."/>
            <person name="Ruiz A."/>
            <person name="Russo S."/>
            <person name="Salzberg S.L."/>
            <person name="Sanchez-Gracia A."/>
            <person name="Saranga D.J."/>
            <person name="Sato H."/>
            <person name="Schaeffer S.W."/>
            <person name="Schatz M.C."/>
            <person name="Schlenke T."/>
            <person name="Schwartz R."/>
            <person name="Segarra C."/>
            <person name="Singh R.S."/>
            <person name="Sirot L."/>
            <person name="Sirota M."/>
            <person name="Sisneros N.B."/>
            <person name="Smith C.D."/>
            <person name="Smith T.F."/>
            <person name="Spieth J."/>
            <person name="Stage D.E."/>
            <person name="Stark A."/>
            <person name="Stephan W."/>
            <person name="Strausberg R.L."/>
            <person name="Strempel S."/>
            <person name="Sturgill D."/>
            <person name="Sutton G."/>
            <person name="Sutton G.G."/>
            <person name="Tao W."/>
            <person name="Teichmann S."/>
            <person name="Tobari Y.N."/>
            <person name="Tomimura Y."/>
            <person name="Tsolas J.M."/>
            <person name="Valente V.L."/>
            <person name="Venter E."/>
            <person name="Venter J.C."/>
            <person name="Vicario S."/>
            <person name="Vieira F.G."/>
            <person name="Vilella A.J."/>
            <person name="Villasante A."/>
            <person name="Walenz B."/>
            <person name="Wang J."/>
            <person name="Wasserman M."/>
            <person name="Watts T."/>
            <person name="Wilson D."/>
            <person name="Wilson R.K."/>
            <person name="Wing R.A."/>
            <person name="Wolfner M.F."/>
            <person name="Wong A."/>
            <person name="Wong G.K."/>
            <person name="Wu C.I."/>
            <person name="Wu G."/>
            <person name="Yamamoto D."/>
            <person name="Yang H.P."/>
            <person name="Yang S.P."/>
            <person name="Yorke J.A."/>
            <person name="Yoshida K."/>
            <person name="Zdobnov E."/>
            <person name="Zhang P."/>
            <person name="Zhang Y."/>
            <person name="Zimin A.V."/>
            <person name="Baldwin J."/>
            <person name="Abdouelleil A."/>
            <person name="Abdulkadir J."/>
            <person name="Abebe A."/>
            <person name="Abera B."/>
            <person name="Abreu J."/>
            <person name="Acer S.C."/>
            <person name="Aftuck L."/>
            <person name="Alexander A."/>
            <person name="An P."/>
            <person name="Anderson E."/>
            <person name="Anderson S."/>
            <person name="Arachi H."/>
            <person name="Azer M."/>
            <person name="Bachantsang P."/>
            <person name="Barry A."/>
            <person name="Bayul T."/>
            <person name="Berlin A."/>
            <person name="Bessette D."/>
            <person name="Bloom T."/>
            <person name="Blye J."/>
            <person name="Boguslavskiy L."/>
            <person name="Bonnet C."/>
            <person name="Boukhgalter B."/>
            <person name="Bourzgui I."/>
            <person name="Brown A."/>
            <person name="Cahill P."/>
            <person name="Channer S."/>
            <person name="Cheshatsang Y."/>
            <person name="Chuda L."/>
            <person name="Citroen M."/>
            <person name="Collymore A."/>
            <person name="Cooke P."/>
            <person name="Costello M."/>
            <person name="D'Aco K."/>
            <person name="Daza R."/>
            <person name="De Haan G."/>
            <person name="DeGray S."/>
            <person name="DeMaso C."/>
            <person name="Dhargay N."/>
            <person name="Dooley K."/>
            <person name="Dooley E."/>
            <person name="Doricent M."/>
            <person name="Dorje P."/>
            <person name="Dorjee K."/>
            <person name="Dupes A."/>
            <person name="Elong R."/>
            <person name="Falk J."/>
            <person name="Farina A."/>
            <person name="Faro S."/>
            <person name="Ferguson D."/>
            <person name="Fisher S."/>
            <person name="Foley C.D."/>
            <person name="Franke A."/>
            <person name="Friedrich D."/>
            <person name="Gadbois L."/>
            <person name="Gearin G."/>
            <person name="Gearin C.R."/>
            <person name="Giannoukos G."/>
            <person name="Goode T."/>
            <person name="Graham J."/>
            <person name="Grandbois E."/>
            <person name="Grewal S."/>
            <person name="Gyaltsen K."/>
            <person name="Hafez N."/>
            <person name="Hagos B."/>
            <person name="Hall J."/>
            <person name="Henson C."/>
            <person name="Hollinger A."/>
            <person name="Honan T."/>
            <person name="Huard M.D."/>
            <person name="Hughes L."/>
            <person name="Hurhula B."/>
            <person name="Husby M.E."/>
            <person name="Kamat A."/>
            <person name="Kanga B."/>
            <person name="Kashin S."/>
            <person name="Khazanovich D."/>
            <person name="Kisner P."/>
            <person name="Lance K."/>
            <person name="Lara M."/>
            <person name="Lee W."/>
            <person name="Lennon N."/>
            <person name="Letendre F."/>
            <person name="LeVine R."/>
            <person name="Lipovsky A."/>
            <person name="Liu X."/>
            <person name="Liu J."/>
            <person name="Liu S."/>
            <person name="Lokyitsang T."/>
            <person name="Lokyitsang Y."/>
            <person name="Lubonja R."/>
            <person name="Lui A."/>
            <person name="MacDonald P."/>
            <person name="Magnisalis V."/>
            <person name="Maru K."/>
            <person name="Matthews C."/>
            <person name="McCusker W."/>
            <person name="McDonough S."/>
            <person name="Mehta T."/>
            <person name="Meldrim J."/>
            <person name="Meneus L."/>
            <person name="Mihai O."/>
            <person name="Mihalev A."/>
            <person name="Mihova T."/>
            <person name="Mittelman R."/>
            <person name="Mlenga V."/>
            <person name="Montmayeur A."/>
            <person name="Mulrain L."/>
            <person name="Navidi A."/>
            <person name="Naylor J."/>
            <person name="Negash T."/>
            <person name="Nguyen T."/>
            <person name="Nguyen N."/>
            <person name="Nicol R."/>
            <person name="Norbu C."/>
            <person name="Norbu N."/>
            <person name="Novod N."/>
            <person name="O'Neill B."/>
            <person name="Osman S."/>
            <person name="Markiewicz E."/>
            <person name="Oyono O.L."/>
            <person name="Patti C."/>
            <person name="Phunkhang P."/>
            <person name="Pierre F."/>
            <person name="Priest M."/>
            <person name="Raghuraman S."/>
            <person name="Rege F."/>
            <person name="Reyes R."/>
            <person name="Rise C."/>
            <person name="Rogov P."/>
            <person name="Ross K."/>
            <person name="Ryan E."/>
            <person name="Settipalli S."/>
            <person name="Shea T."/>
            <person name="Sherpa N."/>
            <person name="Shi L."/>
            <person name="Shih D."/>
            <person name="Sparrow T."/>
            <person name="Spaulding J."/>
            <person name="Stalker J."/>
            <person name="Stange-Thomann N."/>
            <person name="Stavropoulos S."/>
            <person name="Stone C."/>
            <person name="Strader C."/>
            <person name="Tesfaye S."/>
            <person name="Thomson T."/>
            <person name="Thoulutsang Y."/>
            <person name="Thoulutsang D."/>
            <person name="Topham K."/>
            <person name="Topping I."/>
            <person name="Tsamla T."/>
            <person name="Vassiliev H."/>
            <person name="Vo A."/>
            <person name="Wangchuk T."/>
            <person name="Wangdi T."/>
            <person name="Weiand M."/>
            <person name="Wilkinson J."/>
            <person name="Wilson A."/>
            <person name="Yadav S."/>
            <person name="Young G."/>
            <person name="Yu Q."/>
            <person name="Zembek L."/>
            <person name="Zhong D."/>
            <person name="Zimmer A."/>
            <person name="Zwirko Z."/>
            <person name="Jaffe D.B."/>
            <person name="Alvarez P."/>
            <person name="Brockman W."/>
            <person name="Butler J."/>
            <person name="Chin C."/>
            <person name="Gnerre S."/>
            <person name="Grabherr M."/>
            <person name="Kleber M."/>
            <person name="Mauceli E."/>
            <person name="MacCallum I."/>
        </authorList>
    </citation>
    <scope>NUCLEOTIDE SEQUENCE [LARGE SCALE GENOMIC DNA]</scope>
    <source>
        <strain evidence="8">Tucson 15287-2541.00</strain>
    </source>
</reference>
<evidence type="ECO:0000256" key="4">
    <source>
        <dbReference type="ARBA" id="ARBA00022552"/>
    </source>
</evidence>
<evidence type="ECO:0000313" key="8">
    <source>
        <dbReference type="Proteomes" id="UP000001070"/>
    </source>
</evidence>
<gene>
    <name evidence="7" type="primary">Dgri\GH24935</name>
    <name evidence="7" type="ORF">Dgri_GH24935</name>
</gene>
<feature type="compositionally biased region" description="Basic residues" evidence="6">
    <location>
        <begin position="1"/>
        <end position="16"/>
    </location>
</feature>
<keyword evidence="4" id="KW-0698">rRNA processing</keyword>
<dbReference type="InParanoid" id="B4JMD8"/>
<feature type="region of interest" description="Disordered" evidence="6">
    <location>
        <begin position="1"/>
        <end position="29"/>
    </location>
</feature>
<dbReference type="HOGENOM" id="CLU_2266465_0_0_1"/>
<dbReference type="AlphaFoldDB" id="B4JMD8"/>
<dbReference type="PANTHER" id="PTHR12838">
    <property type="entry name" value="U3 SMALL NUCLEOLAR RNA-ASSOCIATED PROTEIN 11"/>
    <property type="match status" value="1"/>
</dbReference>
<evidence type="ECO:0000256" key="2">
    <source>
        <dbReference type="ARBA" id="ARBA00008105"/>
    </source>
</evidence>
<name>B4JMD8_DROGR</name>
<evidence type="ECO:0000256" key="3">
    <source>
        <dbReference type="ARBA" id="ARBA00020121"/>
    </source>
</evidence>
<evidence type="ECO:0000256" key="6">
    <source>
        <dbReference type="SAM" id="MobiDB-lite"/>
    </source>
</evidence>
<protein>
    <recommendedName>
        <fullName evidence="3">Probable U3 small nucleolar RNA-associated protein 11</fullName>
    </recommendedName>
</protein>
<evidence type="ECO:0000313" key="7">
    <source>
        <dbReference type="EMBL" id="EDV92463.1"/>
    </source>
</evidence>
<proteinExistence type="inferred from homology"/>
<dbReference type="EMBL" id="CH916371">
    <property type="protein sequence ID" value="EDV92463.1"/>
    <property type="molecule type" value="Genomic_DNA"/>
</dbReference>
<dbReference type="PANTHER" id="PTHR12838:SF0">
    <property type="entry name" value="U3 SMALL NUCLEOLAR RNA-ASSOCIATED PROTEIN 11-RELATED"/>
    <property type="match status" value="1"/>
</dbReference>
<comment type="similarity">
    <text evidence="2">Belongs to the UTP11 family.</text>
</comment>
<dbReference type="KEGG" id="dgr:6565797"/>
<organism evidence="8">
    <name type="scientific">Drosophila grimshawi</name>
    <name type="common">Hawaiian fruit fly</name>
    <name type="synonym">Idiomyia grimshawi</name>
    <dbReference type="NCBI Taxonomy" id="7222"/>
    <lineage>
        <taxon>Eukaryota</taxon>
        <taxon>Metazoa</taxon>
        <taxon>Ecdysozoa</taxon>
        <taxon>Arthropoda</taxon>
        <taxon>Hexapoda</taxon>
        <taxon>Insecta</taxon>
        <taxon>Pterygota</taxon>
        <taxon>Neoptera</taxon>
        <taxon>Endopterygota</taxon>
        <taxon>Diptera</taxon>
        <taxon>Brachycera</taxon>
        <taxon>Muscomorpha</taxon>
        <taxon>Ephydroidea</taxon>
        <taxon>Drosophilidae</taxon>
        <taxon>Drosophila</taxon>
        <taxon>Hawaiian Drosophila</taxon>
    </lineage>
</organism>
<comment type="subcellular location">
    <subcellularLocation>
        <location evidence="1">Nucleus</location>
        <location evidence="1">Nucleolus</location>
    </subcellularLocation>
</comment>
<dbReference type="OrthoDB" id="29058at2759"/>
<evidence type="ECO:0000256" key="1">
    <source>
        <dbReference type="ARBA" id="ARBA00004604"/>
    </source>
</evidence>
<evidence type="ECO:0000256" key="5">
    <source>
        <dbReference type="ARBA" id="ARBA00023242"/>
    </source>
</evidence>
<accession>B4JMD8</accession>
<dbReference type="Proteomes" id="UP000001070">
    <property type="component" value="Unassembled WGS sequence"/>
</dbReference>
<dbReference type="eggNOG" id="KOG3237">
    <property type="taxonomic scope" value="Eukaryota"/>
</dbReference>
<keyword evidence="5" id="KW-0539">Nucleus</keyword>
<dbReference type="Pfam" id="PF03998">
    <property type="entry name" value="Utp11"/>
    <property type="match status" value="2"/>
</dbReference>
<dbReference type="SMR" id="B4JMD8"/>
<keyword evidence="8" id="KW-1185">Reference proteome</keyword>
<dbReference type="STRING" id="7222.B4JMD8"/>
<dbReference type="PhylomeDB" id="B4JMD8"/>